<dbReference type="PANTHER" id="PTHR43968:SF6">
    <property type="entry name" value="GLUTATHIONE S-TRANSFERASE OMEGA"/>
    <property type="match status" value="1"/>
</dbReference>
<dbReference type="OrthoDB" id="9813092at2"/>
<dbReference type="SUPFAM" id="SSF47616">
    <property type="entry name" value="GST C-terminal domain-like"/>
    <property type="match status" value="1"/>
</dbReference>
<dbReference type="InterPro" id="IPR050983">
    <property type="entry name" value="GST_Omega/HSP26"/>
</dbReference>
<dbReference type="AlphaFoldDB" id="D5BPJ1"/>
<dbReference type="SUPFAM" id="SSF52833">
    <property type="entry name" value="Thioredoxin-like"/>
    <property type="match status" value="1"/>
</dbReference>
<dbReference type="InterPro" id="IPR004045">
    <property type="entry name" value="Glutathione_S-Trfase_N"/>
</dbReference>
<dbReference type="EMBL" id="CP001751">
    <property type="protein sequence ID" value="ADE38473.1"/>
    <property type="molecule type" value="Genomic_DNA"/>
</dbReference>
<dbReference type="Gene3D" id="1.20.1050.10">
    <property type="match status" value="1"/>
</dbReference>
<feature type="domain" description="GST N-terminal" evidence="1">
    <location>
        <begin position="1"/>
        <end position="79"/>
    </location>
</feature>
<evidence type="ECO:0000259" key="1">
    <source>
        <dbReference type="PROSITE" id="PS50404"/>
    </source>
</evidence>
<keyword evidence="3" id="KW-1185">Reference proteome</keyword>
<keyword evidence="2" id="KW-0808">Transferase</keyword>
<reference evidence="2 3" key="1">
    <citation type="journal article" date="2010" name="J. Bacteriol.">
        <title>Complete genome sequence of "Candidatus Puniceispirillum marinum" IMCC1322, a representative of the SAR116 clade in the Alphaproteobacteria.</title>
        <authorList>
            <person name="Oh H.M."/>
            <person name="Kwon K.K."/>
            <person name="Kang I."/>
            <person name="Kang S.G."/>
            <person name="Lee J.H."/>
            <person name="Kim S.J."/>
            <person name="Cho J.C."/>
        </authorList>
    </citation>
    <scope>NUCLEOTIDE SEQUENCE [LARGE SCALE GENOMIC DNA]</scope>
    <source>
        <strain evidence="2 3">IMCC1322</strain>
    </source>
</reference>
<gene>
    <name evidence="2" type="ordered locus">SAR116_0230</name>
</gene>
<dbReference type="EC" id="2.5.1.18" evidence="2"/>
<dbReference type="Proteomes" id="UP000007460">
    <property type="component" value="Chromosome"/>
</dbReference>
<sequence length="212" mass="24845">MPILWSFRRCPYAMRARLAIDASQQQVELREILLRDKPDRFIAVSPKATVPVLQCDEGKIIEESRDIMFWALKRNDPEGWLDIWRQNPAYVTAFLDRLDGAFKTNLDRYKYASRYDADAALKHRDAGVVFIAELDNILAQKPALSGDRLGVLDFACLPFIRQFRIADSMWFDKQNWLALHKWLQTFLTSSRFERVMKKYSPWHEGEQGVDFP</sequence>
<dbReference type="PANTHER" id="PTHR43968">
    <property type="match status" value="1"/>
</dbReference>
<dbReference type="Pfam" id="PF13417">
    <property type="entry name" value="GST_N_3"/>
    <property type="match status" value="1"/>
</dbReference>
<protein>
    <submittedName>
        <fullName evidence="2">Glutathione S-transferase-like protein</fullName>
        <ecNumber evidence="2">2.5.1.18</ecNumber>
    </submittedName>
</protein>
<evidence type="ECO:0000313" key="2">
    <source>
        <dbReference type="EMBL" id="ADE38473.1"/>
    </source>
</evidence>
<dbReference type="HOGENOM" id="CLU_090620_0_0_5"/>
<dbReference type="InterPro" id="IPR036282">
    <property type="entry name" value="Glutathione-S-Trfase_C_sf"/>
</dbReference>
<name>D5BPJ1_PUNMI</name>
<dbReference type="KEGG" id="apb:SAR116_0230"/>
<proteinExistence type="predicted"/>
<dbReference type="Gene3D" id="3.40.30.10">
    <property type="entry name" value="Glutaredoxin"/>
    <property type="match status" value="1"/>
</dbReference>
<dbReference type="RefSeq" id="WP_013045103.1">
    <property type="nucleotide sequence ID" value="NC_014010.1"/>
</dbReference>
<dbReference type="PROSITE" id="PS50404">
    <property type="entry name" value="GST_NTER"/>
    <property type="match status" value="1"/>
</dbReference>
<evidence type="ECO:0000313" key="3">
    <source>
        <dbReference type="Proteomes" id="UP000007460"/>
    </source>
</evidence>
<dbReference type="eggNOG" id="COG0625">
    <property type="taxonomic scope" value="Bacteria"/>
</dbReference>
<dbReference type="GO" id="GO:0004364">
    <property type="term" value="F:glutathione transferase activity"/>
    <property type="evidence" value="ECO:0007669"/>
    <property type="project" value="UniProtKB-EC"/>
</dbReference>
<organism evidence="2 3">
    <name type="scientific">Puniceispirillum marinum (strain IMCC1322)</name>
    <dbReference type="NCBI Taxonomy" id="488538"/>
    <lineage>
        <taxon>Bacteria</taxon>
        <taxon>Pseudomonadati</taxon>
        <taxon>Pseudomonadota</taxon>
        <taxon>Alphaproteobacteria</taxon>
        <taxon>Candidatus Puniceispirillales</taxon>
        <taxon>Candidatus Puniceispirillaceae</taxon>
        <taxon>Candidatus Puniceispirillum</taxon>
    </lineage>
</organism>
<dbReference type="STRING" id="488538.SAR116_0230"/>
<accession>D5BPJ1</accession>
<dbReference type="InterPro" id="IPR036249">
    <property type="entry name" value="Thioredoxin-like_sf"/>
</dbReference>
<dbReference type="GO" id="GO:0005737">
    <property type="term" value="C:cytoplasm"/>
    <property type="evidence" value="ECO:0007669"/>
    <property type="project" value="TreeGrafter"/>
</dbReference>